<dbReference type="InterPro" id="IPR001680">
    <property type="entry name" value="WD40_rpt"/>
</dbReference>
<feature type="compositionally biased region" description="Polar residues" evidence="4">
    <location>
        <begin position="17"/>
        <end position="29"/>
    </location>
</feature>
<dbReference type="PROSITE" id="PS50082">
    <property type="entry name" value="WD_REPEATS_2"/>
    <property type="match status" value="8"/>
</dbReference>
<feature type="repeat" description="WD" evidence="3">
    <location>
        <begin position="1116"/>
        <end position="1153"/>
    </location>
</feature>
<dbReference type="PROSITE" id="PS50294">
    <property type="entry name" value="WD_REPEATS_REGION"/>
    <property type="match status" value="7"/>
</dbReference>
<dbReference type="InterPro" id="IPR027417">
    <property type="entry name" value="P-loop_NTPase"/>
</dbReference>
<feature type="repeat" description="WD" evidence="3">
    <location>
        <begin position="1032"/>
        <end position="1073"/>
    </location>
</feature>
<accession>A0A8H7DE79</accession>
<dbReference type="InterPro" id="IPR050349">
    <property type="entry name" value="WD_LIS1/nudF_dynein_reg"/>
</dbReference>
<evidence type="ECO:0000256" key="1">
    <source>
        <dbReference type="ARBA" id="ARBA00022574"/>
    </source>
</evidence>
<dbReference type="PRINTS" id="PR00320">
    <property type="entry name" value="GPROTEINBRPT"/>
</dbReference>
<organism evidence="6 7">
    <name type="scientific">Mycena venus</name>
    <dbReference type="NCBI Taxonomy" id="2733690"/>
    <lineage>
        <taxon>Eukaryota</taxon>
        <taxon>Fungi</taxon>
        <taxon>Dikarya</taxon>
        <taxon>Basidiomycota</taxon>
        <taxon>Agaricomycotina</taxon>
        <taxon>Agaricomycetes</taxon>
        <taxon>Agaricomycetidae</taxon>
        <taxon>Agaricales</taxon>
        <taxon>Marasmiineae</taxon>
        <taxon>Mycenaceae</taxon>
        <taxon>Mycena</taxon>
    </lineage>
</organism>
<evidence type="ECO:0000313" key="7">
    <source>
        <dbReference type="Proteomes" id="UP000620124"/>
    </source>
</evidence>
<dbReference type="PROSITE" id="PS00678">
    <property type="entry name" value="WD_REPEATS_1"/>
    <property type="match status" value="6"/>
</dbReference>
<dbReference type="CDD" id="cd00200">
    <property type="entry name" value="WD40"/>
    <property type="match status" value="1"/>
</dbReference>
<feature type="region of interest" description="Disordered" evidence="4">
    <location>
        <begin position="50"/>
        <end position="91"/>
    </location>
</feature>
<keyword evidence="2" id="KW-0677">Repeat</keyword>
<comment type="caution">
    <text evidence="6">The sequence shown here is derived from an EMBL/GenBank/DDBJ whole genome shotgun (WGS) entry which is preliminary data.</text>
</comment>
<keyword evidence="7" id="KW-1185">Reference proteome</keyword>
<dbReference type="InterPro" id="IPR019775">
    <property type="entry name" value="WD40_repeat_CS"/>
</dbReference>
<dbReference type="SUPFAM" id="SSF52540">
    <property type="entry name" value="P-loop containing nucleoside triphosphate hydrolases"/>
    <property type="match status" value="1"/>
</dbReference>
<feature type="repeat" description="WD" evidence="3">
    <location>
        <begin position="948"/>
        <end position="989"/>
    </location>
</feature>
<reference evidence="6" key="1">
    <citation type="submission" date="2020-05" db="EMBL/GenBank/DDBJ databases">
        <title>Mycena genomes resolve the evolution of fungal bioluminescence.</title>
        <authorList>
            <person name="Tsai I.J."/>
        </authorList>
    </citation>
    <scope>NUCLEOTIDE SEQUENCE</scope>
    <source>
        <strain evidence="6">CCC161011</strain>
    </source>
</reference>
<dbReference type="PANTHER" id="PTHR44129">
    <property type="entry name" value="WD REPEAT-CONTAINING PROTEIN POP1"/>
    <property type="match status" value="1"/>
</dbReference>
<dbReference type="Pfam" id="PF24883">
    <property type="entry name" value="NPHP3_N"/>
    <property type="match status" value="1"/>
</dbReference>
<feature type="region of interest" description="Disordered" evidence="4">
    <location>
        <begin position="13"/>
        <end position="38"/>
    </location>
</feature>
<dbReference type="OrthoDB" id="3027122at2759"/>
<dbReference type="Pfam" id="PF00400">
    <property type="entry name" value="WD40"/>
    <property type="match status" value="8"/>
</dbReference>
<dbReference type="Proteomes" id="UP000620124">
    <property type="component" value="Unassembled WGS sequence"/>
</dbReference>
<dbReference type="InterPro" id="IPR015943">
    <property type="entry name" value="WD40/YVTN_repeat-like_dom_sf"/>
</dbReference>
<evidence type="ECO:0000259" key="5">
    <source>
        <dbReference type="Pfam" id="PF24883"/>
    </source>
</evidence>
<dbReference type="InterPro" id="IPR056884">
    <property type="entry name" value="NPHP3-like_N"/>
</dbReference>
<feature type="repeat" description="WD" evidence="3">
    <location>
        <begin position="990"/>
        <end position="1031"/>
    </location>
</feature>
<gene>
    <name evidence="6" type="ORF">MVEN_00150100</name>
</gene>
<feature type="repeat" description="WD" evidence="3">
    <location>
        <begin position="1161"/>
        <end position="1202"/>
    </location>
</feature>
<keyword evidence="1 3" id="KW-0853">WD repeat</keyword>
<dbReference type="Gene3D" id="3.40.50.300">
    <property type="entry name" value="P-loop containing nucleotide triphosphate hydrolases"/>
    <property type="match status" value="1"/>
</dbReference>
<feature type="repeat" description="WD" evidence="3">
    <location>
        <begin position="1074"/>
        <end position="1115"/>
    </location>
</feature>
<feature type="repeat" description="WD" evidence="3">
    <location>
        <begin position="873"/>
        <end position="905"/>
    </location>
</feature>
<feature type="compositionally biased region" description="Polar residues" evidence="4">
    <location>
        <begin position="59"/>
        <end position="82"/>
    </location>
</feature>
<name>A0A8H7DE79_9AGAR</name>
<evidence type="ECO:0000256" key="2">
    <source>
        <dbReference type="ARBA" id="ARBA00022737"/>
    </source>
</evidence>
<dbReference type="InterPro" id="IPR036322">
    <property type="entry name" value="WD40_repeat_dom_sf"/>
</dbReference>
<dbReference type="SUPFAM" id="SSF63829">
    <property type="entry name" value="Calcium-dependent phosphotriesterase"/>
    <property type="match status" value="1"/>
</dbReference>
<proteinExistence type="predicted"/>
<evidence type="ECO:0000256" key="3">
    <source>
        <dbReference type="PROSITE-ProRule" id="PRU00221"/>
    </source>
</evidence>
<feature type="domain" description="Nephrocystin 3-like N-terminal" evidence="5">
    <location>
        <begin position="320"/>
        <end position="474"/>
    </location>
</feature>
<sequence>MAPKKVRQKVKEFASSIFRSNTPTSSTPAKSADTLDPQSIEQVSSVLTADPKLDIPISEPSTSSDPPNYLSPTPSVSTTYQADSPCAPTTPAADVSHVLTSILPEHSESKGLGWKVFMQGLGVLKEVSVIFPPLQAAAGGLLRVLEQSGELLDARDDLGAMAHRITALSNLILRYKGRTDDENVRNRLEGMTAAIEQQTRMIEAKLVPGVRNIIANSPDAHYIIECTRVVSFLINIFEMDTALNTEATASEIKNLASKTKALVAANEAKANEIKDLVMSLHDHHLLEKLSPVPGSSYNESGVQGNEGCMPGTRVGVLAELMAWATDPKSPPIYLLTGMAGTGKSAIARSFAQLLDRRMLLGASFFCSRSSEARSNVGSIIPSLAFHLAWHSEAYARALIGAIKTNPGVTFNLRVADFQFTTLMLQPSQSLHQAQAPILVMDALDECSSIDAIQALLKVLIHSTGVQLKFFITSRPEPHVNMEFRPEVLARRLRLHDIEHDIVTADISKYLRKNLHDVASRINIPGWPSDSDLEELVKRAGGLFIFAFTAIQYLSGKLFSRDEIQNRLQNILHGIPTKNQTAGVDTLYDQIFDNAWNGIEPDEKTARQRALTTIICLREPLPLSAIAGLLAENPDNLESSLADFHSVLDIPAALEAPVLIFHASFPDYITNNLRSGRNMLDVPAHNAMLAIQCINCMNSYLRQNLCDIKRADSKAMIAEDAVNKAIPAHLKYAAIYWGTHLSLIPPDAAHSNLVSALHILTTTHILHWLECLSLIGKLHLAVDCLQKAIRFIMQQESPEIKCLLDEVRRMVPQIFKFASIHPLEVYHSALEWLPIKSRIRDIYHTSSHQHVQMGLLQQWASCEQIMQQGHGCDSVAYSPDGVRIASGLNNSTVQIWNVETGEMEQVLLGHSGPVWSVAFTQDGAHVASGSKDKTIRIWNVQTGETEQELVGHTGGVCSIAFSPDCAHIASGSEDKTVQIWNVKTGEIEQEFVGHSGVVRSVAFSLDGAHIGSGSDDTTIQIWNIQSGELEQELAGHSDWVGSIAFSQDGAHIASGSEDKTVRIWNVQTGETEREFVHHSGPVSSVAFSQDGAHIASGSDDTTVRIWNIQSEELKQELTGHSNWVRSVAFSQDGMHIASGSWDKTVRISNLEAGELKWPRRSWRAHSDRVFSVAFSPDGAHITSRSWDGATRVWNAVTGELMTGYDIVPGPRSESTQPLKCVDSTGNQVPICQYNEESGYLAVHSTGGKIGNRLWMWPEYQAAIWCSHFQGTKACFGYGSGRVVVVDLAEW</sequence>
<evidence type="ECO:0000256" key="4">
    <source>
        <dbReference type="SAM" id="MobiDB-lite"/>
    </source>
</evidence>
<feature type="repeat" description="WD" evidence="3">
    <location>
        <begin position="906"/>
        <end position="947"/>
    </location>
</feature>
<evidence type="ECO:0000313" key="6">
    <source>
        <dbReference type="EMBL" id="KAF7368291.1"/>
    </source>
</evidence>
<dbReference type="InterPro" id="IPR020472">
    <property type="entry name" value="WD40_PAC1"/>
</dbReference>
<protein>
    <recommendedName>
        <fullName evidence="5">Nephrocystin 3-like N-terminal domain-containing protein</fullName>
    </recommendedName>
</protein>
<dbReference type="Gene3D" id="2.130.10.10">
    <property type="entry name" value="YVTN repeat-like/Quinoprotein amine dehydrogenase"/>
    <property type="match status" value="3"/>
</dbReference>
<dbReference type="EMBL" id="JACAZI010000002">
    <property type="protein sequence ID" value="KAF7368291.1"/>
    <property type="molecule type" value="Genomic_DNA"/>
</dbReference>
<dbReference type="SMART" id="SM00320">
    <property type="entry name" value="WD40"/>
    <property type="match status" value="8"/>
</dbReference>
<dbReference type="SUPFAM" id="SSF50978">
    <property type="entry name" value="WD40 repeat-like"/>
    <property type="match status" value="1"/>
</dbReference>